<feature type="transmembrane region" description="Helical" evidence="1">
    <location>
        <begin position="61"/>
        <end position="81"/>
    </location>
</feature>
<evidence type="ECO:0008006" key="4">
    <source>
        <dbReference type="Google" id="ProtNLM"/>
    </source>
</evidence>
<comment type="caution">
    <text evidence="2">The sequence shown here is derived from an EMBL/GenBank/DDBJ whole genome shotgun (WGS) entry which is preliminary data.</text>
</comment>
<keyword evidence="1" id="KW-0812">Transmembrane</keyword>
<organism evidence="2 3">
    <name type="scientific">Nocardia goodfellowii</name>
    <dbReference type="NCBI Taxonomy" id="882446"/>
    <lineage>
        <taxon>Bacteria</taxon>
        <taxon>Bacillati</taxon>
        <taxon>Actinomycetota</taxon>
        <taxon>Actinomycetes</taxon>
        <taxon>Mycobacteriales</taxon>
        <taxon>Nocardiaceae</taxon>
        <taxon>Nocardia</taxon>
    </lineage>
</organism>
<dbReference type="Proteomes" id="UP001519325">
    <property type="component" value="Unassembled WGS sequence"/>
</dbReference>
<keyword evidence="1" id="KW-0472">Membrane</keyword>
<evidence type="ECO:0000313" key="3">
    <source>
        <dbReference type="Proteomes" id="UP001519325"/>
    </source>
</evidence>
<gene>
    <name evidence="2" type="ORF">BJ987_005209</name>
</gene>
<keyword evidence="3" id="KW-1185">Reference proteome</keyword>
<dbReference type="EMBL" id="JAGGMR010000001">
    <property type="protein sequence ID" value="MBP2192308.1"/>
    <property type="molecule type" value="Genomic_DNA"/>
</dbReference>
<accession>A0ABS4QMI7</accession>
<name>A0ABS4QMI7_9NOCA</name>
<evidence type="ECO:0000256" key="1">
    <source>
        <dbReference type="SAM" id="Phobius"/>
    </source>
</evidence>
<feature type="transmembrane region" description="Helical" evidence="1">
    <location>
        <begin position="35"/>
        <end position="55"/>
    </location>
</feature>
<proteinExistence type="predicted"/>
<evidence type="ECO:0000313" key="2">
    <source>
        <dbReference type="EMBL" id="MBP2192308.1"/>
    </source>
</evidence>
<reference evidence="2 3" key="1">
    <citation type="submission" date="2021-03" db="EMBL/GenBank/DDBJ databases">
        <title>Sequencing the genomes of 1000 actinobacteria strains.</title>
        <authorList>
            <person name="Klenk H.-P."/>
        </authorList>
    </citation>
    <scope>NUCLEOTIDE SEQUENCE [LARGE SCALE GENOMIC DNA]</scope>
    <source>
        <strain evidence="2 3">DSM 45516</strain>
    </source>
</reference>
<protein>
    <recommendedName>
        <fullName evidence="4">DUF3040 domain-containing protein</fullName>
    </recommendedName>
</protein>
<dbReference type="RefSeq" id="WP_209895052.1">
    <property type="nucleotide sequence ID" value="NZ_JAGGMR010000001.1"/>
</dbReference>
<sequence>MWGDRSYAEEEQQLRKQRWHAQAGDLLGDNHNLPGAVLCALGIVAVACALTAAGYGYEGWAVVSAIIAVAMWLAGLAVLTLEHRRHGRMEIEHNRLGHQPGSRSARRYNATRTRYQRNWRSYR</sequence>
<keyword evidence="1" id="KW-1133">Transmembrane helix</keyword>